<keyword evidence="2" id="KW-0175">Coiled coil</keyword>
<evidence type="ECO:0000259" key="4">
    <source>
        <dbReference type="Pfam" id="PF03109"/>
    </source>
</evidence>
<keyword evidence="3" id="KW-0472">Membrane</keyword>
<dbReference type="AlphaFoldDB" id="A0A4Y9AB24"/>
<dbReference type="Proteomes" id="UP000298484">
    <property type="component" value="Unassembled WGS sequence"/>
</dbReference>
<evidence type="ECO:0000256" key="1">
    <source>
        <dbReference type="ARBA" id="ARBA00009670"/>
    </source>
</evidence>
<name>A0A4Y9AB24_9BACI</name>
<feature type="coiled-coil region" evidence="2">
    <location>
        <begin position="344"/>
        <end position="371"/>
    </location>
</feature>
<accession>A0A4Y9AB24</accession>
<evidence type="ECO:0000313" key="5">
    <source>
        <dbReference type="EMBL" id="TFJ92522.1"/>
    </source>
</evidence>
<sequence>MLGKRIRHTKRYQEILNVLVKNGFSHFLFRAGLIDRGLARNKESTDVNTSMKSVGKRLRHALQELGPTAIKLGQIASTRHDTLPPEITEELEKLQDDAPVLDFDHVQNTIETELDDTLENLFAHVNRDPLATASIGQVHAASLLSGEEVVVKVQRPGLKPKMETDLEILHGIGHMLEERTLWAQRYRLGDITDEVSDTLRNELDYIMEGRSGEQVAQQLDSEAFIKFPDIYWEQTTRKVLTMEKINGIKVSNSEKLDEAGYDRAIIARRLADAMLRQILDNGFFHADPHSGNIHILPKNTIAFLDFGETGHISDNLKRHFASIIVNLHQGDTRAMIKTFSRMDLIEEETDLEKLKRDLDKLHQQYENVKMKDLSLGRIIIGIFNVVYQHHIKVPTELVIISKTILTLEGVLGKLDPEFSLSRAAEPFARKLLLRRYHPREIIRNSLQGIGDNLDILTDLPKDIKEIMSVVKKGRVGLDINVNHVDEIMRRMDRISNRIAFSILMLAFSIIMAGLIIGLAVVGQNTVIWELPIIEIGAVIALLMFILMVVIIIRSGRM</sequence>
<dbReference type="PANTHER" id="PTHR10566:SF113">
    <property type="entry name" value="PROTEIN ACTIVITY OF BC1 COMPLEX KINASE 7, CHLOROPLASTIC"/>
    <property type="match status" value="1"/>
</dbReference>
<keyword evidence="6" id="KW-1185">Reference proteome</keyword>
<protein>
    <submittedName>
        <fullName evidence="5">ABC transporter</fullName>
    </submittedName>
</protein>
<dbReference type="OrthoDB" id="9795390at2"/>
<evidence type="ECO:0000256" key="2">
    <source>
        <dbReference type="SAM" id="Coils"/>
    </source>
</evidence>
<feature type="transmembrane region" description="Helical" evidence="3">
    <location>
        <begin position="532"/>
        <end position="552"/>
    </location>
</feature>
<dbReference type="InterPro" id="IPR050154">
    <property type="entry name" value="UbiB_kinase"/>
</dbReference>
<keyword evidence="3" id="KW-1133">Transmembrane helix</keyword>
<gene>
    <name evidence="5" type="ORF">E4U82_11900</name>
</gene>
<proteinExistence type="inferred from homology"/>
<evidence type="ECO:0000313" key="6">
    <source>
        <dbReference type="Proteomes" id="UP000298484"/>
    </source>
</evidence>
<organism evidence="5 6">
    <name type="scientific">Lentibacillus salicampi</name>
    <dbReference type="NCBI Taxonomy" id="175306"/>
    <lineage>
        <taxon>Bacteria</taxon>
        <taxon>Bacillati</taxon>
        <taxon>Bacillota</taxon>
        <taxon>Bacilli</taxon>
        <taxon>Bacillales</taxon>
        <taxon>Bacillaceae</taxon>
        <taxon>Lentibacillus</taxon>
    </lineage>
</organism>
<dbReference type="PANTHER" id="PTHR10566">
    <property type="entry name" value="CHAPERONE-ACTIVITY OF BC1 COMPLEX CABC1 -RELATED"/>
    <property type="match status" value="1"/>
</dbReference>
<feature type="domain" description="ABC1 atypical kinase-like" evidence="4">
    <location>
        <begin position="93"/>
        <end position="337"/>
    </location>
</feature>
<keyword evidence="3" id="KW-0812">Transmembrane</keyword>
<dbReference type="InterPro" id="IPR004147">
    <property type="entry name" value="ABC1_dom"/>
</dbReference>
<dbReference type="CDD" id="cd05121">
    <property type="entry name" value="ABC1_ADCK3-like"/>
    <property type="match status" value="1"/>
</dbReference>
<dbReference type="InterPro" id="IPR011009">
    <property type="entry name" value="Kinase-like_dom_sf"/>
</dbReference>
<evidence type="ECO:0000256" key="3">
    <source>
        <dbReference type="SAM" id="Phobius"/>
    </source>
</evidence>
<dbReference type="EMBL" id="SRHY01000020">
    <property type="protein sequence ID" value="TFJ92522.1"/>
    <property type="molecule type" value="Genomic_DNA"/>
</dbReference>
<feature type="transmembrane region" description="Helical" evidence="3">
    <location>
        <begin position="498"/>
        <end position="520"/>
    </location>
</feature>
<dbReference type="Pfam" id="PF03109">
    <property type="entry name" value="ABC1"/>
    <property type="match status" value="1"/>
</dbReference>
<comment type="similarity">
    <text evidence="1">Belongs to the protein kinase superfamily. ADCK protein kinase family.</text>
</comment>
<reference evidence="5 6" key="1">
    <citation type="submission" date="2019-03" db="EMBL/GenBank/DDBJ databases">
        <title>Genome sequence of Lentibacillus salicampi ATCC BAA-719.</title>
        <authorList>
            <person name="Maclea K.S."/>
            <person name="Simoes Junior M."/>
        </authorList>
    </citation>
    <scope>NUCLEOTIDE SEQUENCE [LARGE SCALE GENOMIC DNA]</scope>
    <source>
        <strain evidence="5 6">ATCC BAA-719</strain>
    </source>
</reference>
<dbReference type="RefSeq" id="WP_135110406.1">
    <property type="nucleotide sequence ID" value="NZ_SRHY01000020.1"/>
</dbReference>
<dbReference type="SUPFAM" id="SSF56112">
    <property type="entry name" value="Protein kinase-like (PK-like)"/>
    <property type="match status" value="1"/>
</dbReference>
<comment type="caution">
    <text evidence="5">The sequence shown here is derived from an EMBL/GenBank/DDBJ whole genome shotgun (WGS) entry which is preliminary data.</text>
</comment>